<dbReference type="InterPro" id="IPR006073">
    <property type="entry name" value="GTP-bd"/>
</dbReference>
<name>A0A3B0SXQ7_9ZZZZ</name>
<dbReference type="InterPro" id="IPR006074">
    <property type="entry name" value="GTP1-OBG_CS"/>
</dbReference>
<feature type="region of interest" description="Disordered" evidence="9">
    <location>
        <begin position="60"/>
        <end position="83"/>
    </location>
</feature>
<dbReference type="Gene3D" id="2.70.210.12">
    <property type="entry name" value="GTP1/OBG domain"/>
    <property type="match status" value="1"/>
</dbReference>
<feature type="domain" description="OCT" evidence="11">
    <location>
        <begin position="336"/>
        <end position="413"/>
    </location>
</feature>
<keyword evidence="3" id="KW-0963">Cytoplasm</keyword>
<evidence type="ECO:0000256" key="5">
    <source>
        <dbReference type="ARBA" id="ARBA00022741"/>
    </source>
</evidence>
<keyword evidence="7" id="KW-0460">Magnesium</keyword>
<dbReference type="PROSITE" id="PS00905">
    <property type="entry name" value="GTP1_OBG"/>
    <property type="match status" value="1"/>
</dbReference>
<dbReference type="InterPro" id="IPR027417">
    <property type="entry name" value="P-loop_NTPase"/>
</dbReference>
<reference evidence="13" key="1">
    <citation type="submission" date="2018-06" db="EMBL/GenBank/DDBJ databases">
        <authorList>
            <person name="Zhirakovskaya E."/>
        </authorList>
    </citation>
    <scope>NUCLEOTIDE SEQUENCE</scope>
</reference>
<feature type="domain" description="OBG-type G" evidence="10">
    <location>
        <begin position="158"/>
        <end position="322"/>
    </location>
</feature>
<dbReference type="InterPro" id="IPR036726">
    <property type="entry name" value="GTP1_OBG_dom_sf"/>
</dbReference>
<dbReference type="HAMAP" id="MF_01454">
    <property type="entry name" value="GTPase_Obg"/>
    <property type="match status" value="1"/>
</dbReference>
<dbReference type="PROSITE" id="PS51883">
    <property type="entry name" value="OBG"/>
    <property type="match status" value="1"/>
</dbReference>
<proteinExistence type="inferred from homology"/>
<gene>
    <name evidence="13" type="ORF">MNBD_ACTINO01-980</name>
</gene>
<dbReference type="PANTHER" id="PTHR11702">
    <property type="entry name" value="DEVELOPMENTALLY REGULATED GTP-BINDING PROTEIN-RELATED"/>
    <property type="match status" value="1"/>
</dbReference>
<feature type="domain" description="Obg" evidence="12">
    <location>
        <begin position="1"/>
        <end position="157"/>
    </location>
</feature>
<dbReference type="InterPro" id="IPR036346">
    <property type="entry name" value="GTP-bd_prot_GTP1/OBG_C_sf"/>
</dbReference>
<dbReference type="FunFam" id="2.70.210.12:FF:000001">
    <property type="entry name" value="GTPase Obg"/>
    <property type="match status" value="1"/>
</dbReference>
<evidence type="ECO:0000259" key="10">
    <source>
        <dbReference type="PROSITE" id="PS51710"/>
    </source>
</evidence>
<feature type="compositionally biased region" description="Basic and acidic residues" evidence="9">
    <location>
        <begin position="72"/>
        <end position="83"/>
    </location>
</feature>
<sequence length="423" mass="44873">MFVDSVAIRVRGGSGGAGVSSFLRRKGLPKGRPNGGSGGAGGNVVLVADSQVPTLLRYDRHPDWKAPSGTHGEGDLRHGRQGQDLRLPVPLGTVVKDEDGRVIADLVEDGQELVVARGGKGGKGNAAFVSPARKAPTFAEQGEFGEEVEVRLELKLLADAALIGYPNAGKSTLIARVSAAKPKIADYPFTTLVPNLGVVSIGDREIVLADVPGLIEGAASGKGLGHEFLRHTERARALVVLLDPSPLQVDSPARQLEVLLGELEQHDPALAARERIVVVSKAELLDHDAFDVLGLDDDVRRISAMTGEGVDELMYAIADLVEEVDLDTPQREGFILHRPLRADFTIRRDGDEWVVEGIAAVRAVNLSDLTDPDAAEFVAKRLAGSGIVDGLIEAGAEPGDDVRIGSIVFTFDPDSIGEEDIFL</sequence>
<accession>A0A3B0SXQ7</accession>
<dbReference type="PROSITE" id="PS51710">
    <property type="entry name" value="G_OBG"/>
    <property type="match status" value="1"/>
</dbReference>
<comment type="cofactor">
    <cofactor evidence="1">
        <name>Mg(2+)</name>
        <dbReference type="ChEBI" id="CHEBI:18420"/>
    </cofactor>
</comment>
<dbReference type="Pfam" id="PF01926">
    <property type="entry name" value="MMR_HSR1"/>
    <property type="match status" value="1"/>
</dbReference>
<dbReference type="GO" id="GO:0000287">
    <property type="term" value="F:magnesium ion binding"/>
    <property type="evidence" value="ECO:0007669"/>
    <property type="project" value="InterPro"/>
</dbReference>
<dbReference type="EMBL" id="UOEI01000444">
    <property type="protein sequence ID" value="VAW05867.1"/>
    <property type="molecule type" value="Genomic_DNA"/>
</dbReference>
<dbReference type="NCBIfam" id="TIGR02729">
    <property type="entry name" value="Obg_CgtA"/>
    <property type="match status" value="1"/>
</dbReference>
<evidence type="ECO:0000313" key="13">
    <source>
        <dbReference type="EMBL" id="VAW05867.1"/>
    </source>
</evidence>
<dbReference type="InterPro" id="IPR014100">
    <property type="entry name" value="GTP-bd_Obg/CgtA"/>
</dbReference>
<dbReference type="Gene3D" id="3.30.300.350">
    <property type="entry name" value="GTP-binding protein OBG, C-terminal domain"/>
    <property type="match status" value="1"/>
</dbReference>
<organism evidence="13">
    <name type="scientific">hydrothermal vent metagenome</name>
    <dbReference type="NCBI Taxonomy" id="652676"/>
    <lineage>
        <taxon>unclassified sequences</taxon>
        <taxon>metagenomes</taxon>
        <taxon>ecological metagenomes</taxon>
    </lineage>
</organism>
<dbReference type="Pfam" id="PF09269">
    <property type="entry name" value="DUF1967"/>
    <property type="match status" value="1"/>
</dbReference>
<dbReference type="InterPro" id="IPR031167">
    <property type="entry name" value="G_OBG"/>
</dbReference>
<dbReference type="PRINTS" id="PR00326">
    <property type="entry name" value="GTP1OBG"/>
</dbReference>
<dbReference type="NCBIfam" id="NF008956">
    <property type="entry name" value="PRK12299.1"/>
    <property type="match status" value="1"/>
</dbReference>
<keyword evidence="6" id="KW-0378">Hydrolase</keyword>
<protein>
    <submittedName>
        <fullName evidence="13">GTP-binding protein Obg</fullName>
    </submittedName>
</protein>
<dbReference type="NCBIfam" id="NF008954">
    <property type="entry name" value="PRK12296.1"/>
    <property type="match status" value="1"/>
</dbReference>
<evidence type="ECO:0000256" key="6">
    <source>
        <dbReference type="ARBA" id="ARBA00022801"/>
    </source>
</evidence>
<dbReference type="SUPFAM" id="SSF102741">
    <property type="entry name" value="Obg GTP-binding protein C-terminal domain"/>
    <property type="match status" value="1"/>
</dbReference>
<dbReference type="CDD" id="cd01898">
    <property type="entry name" value="Obg"/>
    <property type="match status" value="1"/>
</dbReference>
<dbReference type="SUPFAM" id="SSF52540">
    <property type="entry name" value="P-loop containing nucleoside triphosphate hydrolases"/>
    <property type="match status" value="1"/>
</dbReference>
<dbReference type="InterPro" id="IPR015349">
    <property type="entry name" value="OCT_dom"/>
</dbReference>
<evidence type="ECO:0000256" key="7">
    <source>
        <dbReference type="ARBA" id="ARBA00022842"/>
    </source>
</evidence>
<dbReference type="GO" id="GO:0003924">
    <property type="term" value="F:GTPase activity"/>
    <property type="evidence" value="ECO:0007669"/>
    <property type="project" value="InterPro"/>
</dbReference>
<evidence type="ECO:0000256" key="9">
    <source>
        <dbReference type="SAM" id="MobiDB-lite"/>
    </source>
</evidence>
<comment type="similarity">
    <text evidence="2">Belongs to the TRAFAC class OBG-HflX-like GTPase superfamily. OBG GTPase family.</text>
</comment>
<dbReference type="GO" id="GO:0005525">
    <property type="term" value="F:GTP binding"/>
    <property type="evidence" value="ECO:0007669"/>
    <property type="project" value="UniProtKB-KW"/>
</dbReference>
<dbReference type="PROSITE" id="PS51881">
    <property type="entry name" value="OCT"/>
    <property type="match status" value="1"/>
</dbReference>
<dbReference type="Pfam" id="PF01018">
    <property type="entry name" value="GTP1_OBG"/>
    <property type="match status" value="1"/>
</dbReference>
<dbReference type="PANTHER" id="PTHR11702:SF31">
    <property type="entry name" value="MITOCHONDRIAL RIBOSOME-ASSOCIATED GTPASE 2"/>
    <property type="match status" value="1"/>
</dbReference>
<keyword evidence="4" id="KW-0479">Metal-binding</keyword>
<evidence type="ECO:0000256" key="2">
    <source>
        <dbReference type="ARBA" id="ARBA00007699"/>
    </source>
</evidence>
<dbReference type="InterPro" id="IPR045086">
    <property type="entry name" value="OBG_GTPase"/>
</dbReference>
<evidence type="ECO:0000256" key="8">
    <source>
        <dbReference type="ARBA" id="ARBA00023134"/>
    </source>
</evidence>
<dbReference type="InterPro" id="IPR006169">
    <property type="entry name" value="GTP1_OBG_dom"/>
</dbReference>
<dbReference type="SUPFAM" id="SSF82051">
    <property type="entry name" value="Obg GTP-binding protein N-terminal domain"/>
    <property type="match status" value="1"/>
</dbReference>
<dbReference type="NCBIfam" id="TIGR03595">
    <property type="entry name" value="Obg_CgtA_exten"/>
    <property type="match status" value="1"/>
</dbReference>
<evidence type="ECO:0000256" key="3">
    <source>
        <dbReference type="ARBA" id="ARBA00022490"/>
    </source>
</evidence>
<dbReference type="Gene3D" id="3.40.50.300">
    <property type="entry name" value="P-loop containing nucleotide triphosphate hydrolases"/>
    <property type="match status" value="1"/>
</dbReference>
<keyword evidence="5" id="KW-0547">Nucleotide-binding</keyword>
<dbReference type="AlphaFoldDB" id="A0A3B0SXQ7"/>
<dbReference type="NCBIfam" id="NF008955">
    <property type="entry name" value="PRK12297.1"/>
    <property type="match status" value="1"/>
</dbReference>
<evidence type="ECO:0000259" key="11">
    <source>
        <dbReference type="PROSITE" id="PS51881"/>
    </source>
</evidence>
<evidence type="ECO:0000256" key="1">
    <source>
        <dbReference type="ARBA" id="ARBA00001946"/>
    </source>
</evidence>
<feature type="compositionally biased region" description="Gly residues" evidence="9">
    <location>
        <begin position="33"/>
        <end position="42"/>
    </location>
</feature>
<feature type="region of interest" description="Disordered" evidence="9">
    <location>
        <begin position="24"/>
        <end position="43"/>
    </location>
</feature>
<evidence type="ECO:0000259" key="12">
    <source>
        <dbReference type="PROSITE" id="PS51883"/>
    </source>
</evidence>
<keyword evidence="8" id="KW-0342">GTP-binding</keyword>
<evidence type="ECO:0000256" key="4">
    <source>
        <dbReference type="ARBA" id="ARBA00022723"/>
    </source>
</evidence>